<feature type="coiled-coil region" evidence="1">
    <location>
        <begin position="171"/>
        <end position="205"/>
    </location>
</feature>
<organism evidence="2 3">
    <name type="scientific">Hominiventricola filiformis</name>
    <dbReference type="NCBI Taxonomy" id="2885352"/>
    <lineage>
        <taxon>Bacteria</taxon>
        <taxon>Bacillati</taxon>
        <taxon>Bacillota</taxon>
        <taxon>Clostridia</taxon>
        <taxon>Lachnospirales</taxon>
        <taxon>Lachnospiraceae</taxon>
        <taxon>Hominiventricola</taxon>
    </lineage>
</organism>
<evidence type="ECO:0000313" key="3">
    <source>
        <dbReference type="Proteomes" id="UP001198220"/>
    </source>
</evidence>
<sequence>MGYIFELEHHQQMILYTEGNEIVGIRLPVRRGGEFLLRTGCLSNLSAVQYRGNIRFVWHSLEHHIILSGTEKVSDRVILSDPVNARLYGGLKLFAREEELWIFYTGKEPADSRFHGYMQKLEAEEGEVRELPETYSSRPVLQPVQLGSSQVLVYGAKGEEKIYRWEGEKLILWKEEDSSGYEEKIRELEEQIICAKEQYEQLRQITMRLQEDGRRMRDYIRDRKKDHRP</sequence>
<comment type="caution">
    <text evidence="2">The sequence shown here is derived from an EMBL/GenBank/DDBJ whole genome shotgun (WGS) entry which is preliminary data.</text>
</comment>
<dbReference type="RefSeq" id="WP_308458190.1">
    <property type="nucleotide sequence ID" value="NZ_JAJEPS010000001.1"/>
</dbReference>
<dbReference type="AlphaFoldDB" id="A0AAE3A1X7"/>
<name>A0AAE3A1X7_9FIRM</name>
<evidence type="ECO:0000313" key="2">
    <source>
        <dbReference type="EMBL" id="MCC2124562.1"/>
    </source>
</evidence>
<proteinExistence type="predicted"/>
<dbReference type="EMBL" id="JAJEPS010000001">
    <property type="protein sequence ID" value="MCC2124562.1"/>
    <property type="molecule type" value="Genomic_DNA"/>
</dbReference>
<reference evidence="2 3" key="1">
    <citation type="submission" date="2021-10" db="EMBL/GenBank/DDBJ databases">
        <title>Anaerobic single-cell dispensing facilitates the cultivation of human gut bacteria.</title>
        <authorList>
            <person name="Afrizal A."/>
        </authorList>
    </citation>
    <scope>NUCLEOTIDE SEQUENCE [LARGE SCALE GENOMIC DNA]</scope>
    <source>
        <strain evidence="2 3">CLA-AA-H276</strain>
    </source>
</reference>
<protein>
    <submittedName>
        <fullName evidence="2">Uncharacterized protein</fullName>
    </submittedName>
</protein>
<keyword evidence="1" id="KW-0175">Coiled coil</keyword>
<gene>
    <name evidence="2" type="ORF">LKD36_00035</name>
</gene>
<dbReference type="Proteomes" id="UP001198220">
    <property type="component" value="Unassembled WGS sequence"/>
</dbReference>
<keyword evidence="3" id="KW-1185">Reference proteome</keyword>
<accession>A0AAE3A1X7</accession>
<evidence type="ECO:0000256" key="1">
    <source>
        <dbReference type="SAM" id="Coils"/>
    </source>
</evidence>